<accession>A0ABQ2F4U6</accession>
<dbReference type="Proteomes" id="UP000647587">
    <property type="component" value="Unassembled WGS sequence"/>
</dbReference>
<comment type="caution">
    <text evidence="1">The sequence shown here is derived from an EMBL/GenBank/DDBJ whole genome shotgun (WGS) entry which is preliminary data.</text>
</comment>
<protein>
    <recommendedName>
        <fullName evidence="3">EAL domain-containing protein</fullName>
    </recommendedName>
</protein>
<organism evidence="1 2">
    <name type="scientific">Deinococcus malanensis</name>
    <dbReference type="NCBI Taxonomy" id="1706855"/>
    <lineage>
        <taxon>Bacteria</taxon>
        <taxon>Thermotogati</taxon>
        <taxon>Deinococcota</taxon>
        <taxon>Deinococci</taxon>
        <taxon>Deinococcales</taxon>
        <taxon>Deinococcaceae</taxon>
        <taxon>Deinococcus</taxon>
    </lineage>
</organism>
<evidence type="ECO:0000313" key="2">
    <source>
        <dbReference type="Proteomes" id="UP000647587"/>
    </source>
</evidence>
<proteinExistence type="predicted"/>
<dbReference type="EMBL" id="BMPP01000029">
    <property type="protein sequence ID" value="GGK41955.1"/>
    <property type="molecule type" value="Genomic_DNA"/>
</dbReference>
<reference evidence="2" key="1">
    <citation type="journal article" date="2019" name="Int. J. Syst. Evol. Microbiol.">
        <title>The Global Catalogue of Microorganisms (GCM) 10K type strain sequencing project: providing services to taxonomists for standard genome sequencing and annotation.</title>
        <authorList>
            <consortium name="The Broad Institute Genomics Platform"/>
            <consortium name="The Broad Institute Genome Sequencing Center for Infectious Disease"/>
            <person name="Wu L."/>
            <person name="Ma J."/>
        </authorList>
    </citation>
    <scope>NUCLEOTIDE SEQUENCE [LARGE SCALE GENOMIC DNA]</scope>
    <source>
        <strain evidence="2">JCM 30331</strain>
    </source>
</reference>
<sequence>MLEAAAVLGTRVESRLLLEVVGTGLGGVEDCLASGMLLAQPEGFAFRHELGRQAVLNAISP</sequence>
<keyword evidence="2" id="KW-1185">Reference proteome</keyword>
<evidence type="ECO:0000313" key="1">
    <source>
        <dbReference type="EMBL" id="GGK41955.1"/>
    </source>
</evidence>
<gene>
    <name evidence="1" type="ORF">GCM10008955_39690</name>
</gene>
<name>A0ABQ2F4U6_9DEIO</name>
<evidence type="ECO:0008006" key="3">
    <source>
        <dbReference type="Google" id="ProtNLM"/>
    </source>
</evidence>